<dbReference type="InterPro" id="IPR013102">
    <property type="entry name" value="PYNP_C"/>
</dbReference>
<dbReference type="SMART" id="SM00941">
    <property type="entry name" value="PYNP_C"/>
    <property type="match status" value="1"/>
</dbReference>
<sequence>MAGALGAILRHAVVTPHAGRLTSIDNRRLARVAKLAGAPDDKAAGLELHARLNQPVAAGEPLFTVHADNAGELDYALAYVAANPGIVTVREDT</sequence>
<gene>
    <name evidence="2" type="ORF">ACFOD3_13525</name>
</gene>
<dbReference type="Pfam" id="PF07831">
    <property type="entry name" value="PYNP_C"/>
    <property type="match status" value="1"/>
</dbReference>
<name>A0ABV7BV15_9PROT</name>
<evidence type="ECO:0000259" key="1">
    <source>
        <dbReference type="SMART" id="SM00941"/>
    </source>
</evidence>
<evidence type="ECO:0000313" key="3">
    <source>
        <dbReference type="Proteomes" id="UP001595420"/>
    </source>
</evidence>
<comment type="caution">
    <text evidence="2">The sequence shown here is derived from an EMBL/GenBank/DDBJ whole genome shotgun (WGS) entry which is preliminary data.</text>
</comment>
<evidence type="ECO:0000313" key="2">
    <source>
        <dbReference type="EMBL" id="MFC3000919.1"/>
    </source>
</evidence>
<keyword evidence="3" id="KW-1185">Reference proteome</keyword>
<feature type="domain" description="Pyrimidine nucleoside phosphorylase C-terminal" evidence="1">
    <location>
        <begin position="20"/>
        <end position="87"/>
    </location>
</feature>
<reference evidence="3" key="1">
    <citation type="journal article" date="2019" name="Int. J. Syst. Evol. Microbiol.">
        <title>The Global Catalogue of Microorganisms (GCM) 10K type strain sequencing project: providing services to taxonomists for standard genome sequencing and annotation.</title>
        <authorList>
            <consortium name="The Broad Institute Genomics Platform"/>
            <consortium name="The Broad Institute Genome Sequencing Center for Infectious Disease"/>
            <person name="Wu L."/>
            <person name="Ma J."/>
        </authorList>
    </citation>
    <scope>NUCLEOTIDE SEQUENCE [LARGE SCALE GENOMIC DNA]</scope>
    <source>
        <strain evidence="3">CGMCC 1.16855</strain>
    </source>
</reference>
<accession>A0ABV7BV15</accession>
<dbReference type="EMBL" id="JBHRSB010000003">
    <property type="protein sequence ID" value="MFC3000919.1"/>
    <property type="molecule type" value="Genomic_DNA"/>
</dbReference>
<organism evidence="2 3">
    <name type="scientific">Falsiroseomonas tokyonensis</name>
    <dbReference type="NCBI Taxonomy" id="430521"/>
    <lineage>
        <taxon>Bacteria</taxon>
        <taxon>Pseudomonadati</taxon>
        <taxon>Pseudomonadota</taxon>
        <taxon>Alphaproteobacteria</taxon>
        <taxon>Acetobacterales</taxon>
        <taxon>Roseomonadaceae</taxon>
        <taxon>Falsiroseomonas</taxon>
    </lineage>
</organism>
<dbReference type="Proteomes" id="UP001595420">
    <property type="component" value="Unassembled WGS sequence"/>
</dbReference>
<proteinExistence type="predicted"/>
<protein>
    <recommendedName>
        <fullName evidence="1">Pyrimidine nucleoside phosphorylase C-terminal domain-containing protein</fullName>
    </recommendedName>
</protein>
<dbReference type="RefSeq" id="WP_216836980.1">
    <property type="nucleotide sequence ID" value="NZ_JAFNJS010000003.1"/>
</dbReference>